<accession>A0A3Q8X529</accession>
<dbReference type="KEGG" id="palb:EJC50_14380"/>
<dbReference type="RefSeq" id="WP_126016076.1">
    <property type="nucleotide sequence ID" value="NZ_CP034437.1"/>
</dbReference>
<gene>
    <name evidence="1" type="ORF">EJC50_14380</name>
</gene>
<keyword evidence="2" id="KW-1185">Reference proteome</keyword>
<evidence type="ECO:0008006" key="3">
    <source>
        <dbReference type="Google" id="ProtNLM"/>
    </source>
</evidence>
<proteinExistence type="predicted"/>
<dbReference type="EMBL" id="CP034437">
    <property type="protein sequence ID" value="AZN40711.1"/>
    <property type="molecule type" value="Genomic_DNA"/>
</dbReference>
<sequence length="241" mass="26654">MRGTRGAAAAILILCMAVMLSGCLYPKDRLGQYQKPPKDAIMNVQAVIDQYQKDTGLLPMQNSEASTPIYEKFKVDFDKLQRMGYMSTVPETAFEKGGSYYYLIINEDVDPTVKLMNLVVYQQLNDLQASIKAYSDAHSGKLPASTELYPGFSLIDFKTLHEKEPDLRSMFSGSTLTPMLDAKGTVYLDYGPDIMQALSKASKQPAGSEDLRDVLVSNSDFVPVKSPVYHLVNGEPQAVSK</sequence>
<dbReference type="Proteomes" id="UP000272528">
    <property type="component" value="Chromosome"/>
</dbReference>
<organism evidence="1 2">
    <name type="scientific">Paenibacillus albus</name>
    <dbReference type="NCBI Taxonomy" id="2495582"/>
    <lineage>
        <taxon>Bacteria</taxon>
        <taxon>Bacillati</taxon>
        <taxon>Bacillota</taxon>
        <taxon>Bacilli</taxon>
        <taxon>Bacillales</taxon>
        <taxon>Paenibacillaceae</taxon>
        <taxon>Paenibacillus</taxon>
    </lineage>
</organism>
<reference evidence="2" key="1">
    <citation type="submission" date="2018-12" db="EMBL/GenBank/DDBJ databases">
        <title>Genome sequence of Peanibacillus sp.</title>
        <authorList>
            <person name="Subramani G."/>
            <person name="Srinivasan S."/>
            <person name="Kim M.K."/>
        </authorList>
    </citation>
    <scope>NUCLEOTIDE SEQUENCE [LARGE SCALE GENOMIC DNA]</scope>
    <source>
        <strain evidence="2">18JY67-1</strain>
    </source>
</reference>
<protein>
    <recommendedName>
        <fullName evidence="3">DUF3939 domain-containing protein</fullName>
    </recommendedName>
</protein>
<evidence type="ECO:0000313" key="2">
    <source>
        <dbReference type="Proteomes" id="UP000272528"/>
    </source>
</evidence>
<dbReference type="OrthoDB" id="2449131at2"/>
<evidence type="ECO:0000313" key="1">
    <source>
        <dbReference type="EMBL" id="AZN40711.1"/>
    </source>
</evidence>
<dbReference type="PROSITE" id="PS51257">
    <property type="entry name" value="PROKAR_LIPOPROTEIN"/>
    <property type="match status" value="1"/>
</dbReference>
<name>A0A3Q8X529_9BACL</name>
<dbReference type="AlphaFoldDB" id="A0A3Q8X529"/>